<comment type="caution">
    <text evidence="2">The sequence shown here is derived from an EMBL/GenBank/DDBJ whole genome shotgun (WGS) entry which is preliminary data.</text>
</comment>
<accession>A0A397JFR6</accession>
<dbReference type="AlphaFoldDB" id="A0A397JFR6"/>
<reference evidence="2 3" key="1">
    <citation type="submission" date="2018-08" db="EMBL/GenBank/DDBJ databases">
        <title>Genome and evolution of the arbuscular mycorrhizal fungus Diversispora epigaea (formerly Glomus versiforme) and its bacterial endosymbionts.</title>
        <authorList>
            <person name="Sun X."/>
            <person name="Fei Z."/>
            <person name="Harrison M."/>
        </authorList>
    </citation>
    <scope>NUCLEOTIDE SEQUENCE [LARGE SCALE GENOMIC DNA]</scope>
    <source>
        <strain evidence="2 3">IT104</strain>
    </source>
</reference>
<evidence type="ECO:0000313" key="3">
    <source>
        <dbReference type="Proteomes" id="UP000266861"/>
    </source>
</evidence>
<feature type="compositionally biased region" description="Acidic residues" evidence="1">
    <location>
        <begin position="29"/>
        <end position="55"/>
    </location>
</feature>
<feature type="region of interest" description="Disordered" evidence="1">
    <location>
        <begin position="25"/>
        <end position="55"/>
    </location>
</feature>
<sequence length="146" mass="17909">MNNSNLIELWKEIFELELSYVNNIKAHEDDNDDENDDDDNDDDDDEEEEDDDDDVISPWLFSKFASRLTNFQIPKDDKVYLEWPYRQFRITLIMDENWMVILYEQALDFVSNSKELKRRFHELTLSPYHLHHGHYRSFNHRYPREF</sequence>
<organism evidence="2 3">
    <name type="scientific">Diversispora epigaea</name>
    <dbReference type="NCBI Taxonomy" id="1348612"/>
    <lineage>
        <taxon>Eukaryota</taxon>
        <taxon>Fungi</taxon>
        <taxon>Fungi incertae sedis</taxon>
        <taxon>Mucoromycota</taxon>
        <taxon>Glomeromycotina</taxon>
        <taxon>Glomeromycetes</taxon>
        <taxon>Diversisporales</taxon>
        <taxon>Diversisporaceae</taxon>
        <taxon>Diversispora</taxon>
    </lineage>
</organism>
<gene>
    <name evidence="2" type="ORF">Glove_86g30</name>
</gene>
<proteinExistence type="predicted"/>
<evidence type="ECO:0000256" key="1">
    <source>
        <dbReference type="SAM" id="MobiDB-lite"/>
    </source>
</evidence>
<protein>
    <submittedName>
        <fullName evidence="2">Uncharacterized protein</fullName>
    </submittedName>
</protein>
<dbReference type="EMBL" id="PQFF01000082">
    <property type="protein sequence ID" value="RHZ84034.1"/>
    <property type="molecule type" value="Genomic_DNA"/>
</dbReference>
<evidence type="ECO:0000313" key="2">
    <source>
        <dbReference type="EMBL" id="RHZ84034.1"/>
    </source>
</evidence>
<keyword evidence="3" id="KW-1185">Reference proteome</keyword>
<dbReference type="Proteomes" id="UP000266861">
    <property type="component" value="Unassembled WGS sequence"/>
</dbReference>
<name>A0A397JFR6_9GLOM</name>